<comment type="caution">
    <text evidence="2">The sequence shown here is derived from an EMBL/GenBank/DDBJ whole genome shotgun (WGS) entry which is preliminary data.</text>
</comment>
<feature type="domain" description="VOC" evidence="1">
    <location>
        <begin position="6"/>
        <end position="124"/>
    </location>
</feature>
<evidence type="ECO:0000313" key="2">
    <source>
        <dbReference type="EMBL" id="PCJ03100.1"/>
    </source>
</evidence>
<protein>
    <submittedName>
        <fullName evidence="2">Glyoxalase</fullName>
    </submittedName>
</protein>
<dbReference type="InterPro" id="IPR004360">
    <property type="entry name" value="Glyas_Fos-R_dOase_dom"/>
</dbReference>
<dbReference type="PANTHER" id="PTHR36437">
    <property type="entry name" value="GLYOXALASE/BLEOMYCIN RESISTANCE PROTEIN/DIOXYGENASE"/>
    <property type="match status" value="1"/>
</dbReference>
<dbReference type="SUPFAM" id="SSF54593">
    <property type="entry name" value="Glyoxalase/Bleomycin resistance protein/Dihydroxybiphenyl dioxygenase"/>
    <property type="match status" value="1"/>
</dbReference>
<dbReference type="InterPro" id="IPR029068">
    <property type="entry name" value="Glyas_Bleomycin-R_OHBP_Dase"/>
</dbReference>
<dbReference type="Gene3D" id="3.10.180.10">
    <property type="entry name" value="2,3-Dihydroxybiphenyl 1,2-Dioxygenase, domain 1"/>
    <property type="match status" value="1"/>
</dbReference>
<dbReference type="EMBL" id="NVUS01000003">
    <property type="protein sequence ID" value="PCJ03100.1"/>
    <property type="molecule type" value="Genomic_DNA"/>
</dbReference>
<reference key="1">
    <citation type="submission" date="2017-08" db="EMBL/GenBank/DDBJ databases">
        <title>A dynamic microbial community with high functional redundancy inhabits the cold, oxic subseafloor aquifer.</title>
        <authorList>
            <person name="Tully B.J."/>
            <person name="Wheat C.G."/>
            <person name="Glazer B.T."/>
            <person name="Huber J.A."/>
        </authorList>
    </citation>
    <scope>NUCLEOTIDE SEQUENCE [LARGE SCALE GENOMIC DNA]</scope>
</reference>
<dbReference type="InterPro" id="IPR037523">
    <property type="entry name" value="VOC_core"/>
</dbReference>
<dbReference type="PROSITE" id="PS51819">
    <property type="entry name" value="VOC"/>
    <property type="match status" value="1"/>
</dbReference>
<dbReference type="AlphaFoldDB" id="A0A2A4Z8I3"/>
<dbReference type="Pfam" id="PF00903">
    <property type="entry name" value="Glyoxalase"/>
    <property type="match status" value="1"/>
</dbReference>
<reference evidence="2" key="2">
    <citation type="journal article" date="2018" name="ISME J.">
        <title>A dynamic microbial community with high functional redundancy inhabits the cold, oxic subseafloor aquifer.</title>
        <authorList>
            <person name="Tully B.J."/>
            <person name="Wheat C.G."/>
            <person name="Glazer B.T."/>
            <person name="Huber J.A."/>
        </authorList>
    </citation>
    <scope>NUCLEOTIDE SEQUENCE</scope>
    <source>
        <strain evidence="2">NORP83</strain>
    </source>
</reference>
<gene>
    <name evidence="2" type="ORF">COB13_03955</name>
</gene>
<accession>A0A2A4Z8I3</accession>
<evidence type="ECO:0000259" key="1">
    <source>
        <dbReference type="PROSITE" id="PS51819"/>
    </source>
</evidence>
<sequence length="128" mass="14253">MMGFNRINFTSIPVENQDRALAFYTEKLQLDLVVDAPYEPDWRWIFLSIGGSDTRLQFARKSELSFNGVPALTLTCDDVDLECERLAAAGVDIVNGPDDAPWAAESRWAMVKDTEGNLILIESVKKGA</sequence>
<organism evidence="2">
    <name type="scientific">OCS116 cluster bacterium</name>
    <dbReference type="NCBI Taxonomy" id="2030921"/>
    <lineage>
        <taxon>Bacteria</taxon>
        <taxon>Pseudomonadati</taxon>
        <taxon>Pseudomonadota</taxon>
        <taxon>Alphaproteobacteria</taxon>
        <taxon>OCS116 cluster</taxon>
    </lineage>
</organism>
<dbReference type="PANTHER" id="PTHR36437:SF2">
    <property type="entry name" value="GLYOXALASE_BLEOMYCIN RESISTANCE PROTEIN_DIOXYGENASE"/>
    <property type="match status" value="1"/>
</dbReference>
<proteinExistence type="predicted"/>
<name>A0A2A4Z8I3_9PROT</name>